<dbReference type="InterPro" id="IPR012263">
    <property type="entry name" value="M_m6A_EcoRV"/>
</dbReference>
<comment type="catalytic activity">
    <reaction evidence="6">
        <text>a 2'-deoxyadenosine in DNA + S-adenosyl-L-methionine = an N(6)-methyl-2'-deoxyadenosine in DNA + S-adenosyl-L-homocysteine + H(+)</text>
        <dbReference type="Rhea" id="RHEA:15197"/>
        <dbReference type="Rhea" id="RHEA-COMP:12418"/>
        <dbReference type="Rhea" id="RHEA-COMP:12419"/>
        <dbReference type="ChEBI" id="CHEBI:15378"/>
        <dbReference type="ChEBI" id="CHEBI:57856"/>
        <dbReference type="ChEBI" id="CHEBI:59789"/>
        <dbReference type="ChEBI" id="CHEBI:90615"/>
        <dbReference type="ChEBI" id="CHEBI:90616"/>
        <dbReference type="EC" id="2.1.1.72"/>
    </reaction>
</comment>
<dbReference type="InterPro" id="IPR023095">
    <property type="entry name" value="Ade_MeTrfase_dom_2"/>
</dbReference>
<accession>E0I9D4</accession>
<dbReference type="GO" id="GO:0009007">
    <property type="term" value="F:site-specific DNA-methyltransferase (adenine-specific) activity"/>
    <property type="evidence" value="ECO:0007669"/>
    <property type="project" value="UniProtKB-EC"/>
</dbReference>
<dbReference type="EMBL" id="AEDD01000005">
    <property type="protein sequence ID" value="EFM11018.1"/>
    <property type="molecule type" value="Genomic_DNA"/>
</dbReference>
<dbReference type="Gene3D" id="1.10.1020.10">
    <property type="entry name" value="Adenine-specific Methyltransferase, Domain 2"/>
    <property type="match status" value="1"/>
</dbReference>
<reference evidence="7 8" key="1">
    <citation type="submission" date="2010-07" db="EMBL/GenBank/DDBJ databases">
        <title>The draft genome of Paenibacillus curdlanolyticus YK9.</title>
        <authorList>
            <consortium name="US DOE Joint Genome Institute (JGI-PGF)"/>
            <person name="Lucas S."/>
            <person name="Copeland A."/>
            <person name="Lapidus A."/>
            <person name="Cheng J.-F."/>
            <person name="Bruce D."/>
            <person name="Goodwin L."/>
            <person name="Pitluck S."/>
            <person name="Land M.L."/>
            <person name="Hauser L."/>
            <person name="Chang Y.-J."/>
            <person name="Jeffries C."/>
            <person name="Anderson I.J."/>
            <person name="Johnson E."/>
            <person name="Loganathan U."/>
            <person name="Mulhopadhyay B."/>
            <person name="Kyrpides N."/>
            <person name="Woyke T.J."/>
        </authorList>
    </citation>
    <scope>NUCLEOTIDE SEQUENCE [LARGE SCALE GENOMIC DNA]</scope>
    <source>
        <strain evidence="7 8">YK9</strain>
    </source>
</reference>
<dbReference type="GO" id="GO:0043565">
    <property type="term" value="F:sequence-specific DNA binding"/>
    <property type="evidence" value="ECO:0007669"/>
    <property type="project" value="TreeGrafter"/>
</dbReference>
<dbReference type="InterPro" id="IPR012327">
    <property type="entry name" value="MeTrfase_D12"/>
</dbReference>
<dbReference type="PRINTS" id="PR00505">
    <property type="entry name" value="D12N6MTFRASE"/>
</dbReference>
<keyword evidence="4 7" id="KW-0808">Transferase</keyword>
<evidence type="ECO:0000256" key="2">
    <source>
        <dbReference type="ARBA" id="ARBA00011900"/>
    </source>
</evidence>
<evidence type="ECO:0000256" key="4">
    <source>
        <dbReference type="ARBA" id="ARBA00022679"/>
    </source>
</evidence>
<dbReference type="SUPFAM" id="SSF53335">
    <property type="entry name" value="S-adenosyl-L-methionine-dependent methyltransferases"/>
    <property type="match status" value="1"/>
</dbReference>
<dbReference type="GO" id="GO:0009307">
    <property type="term" value="P:DNA restriction-modification system"/>
    <property type="evidence" value="ECO:0007669"/>
    <property type="project" value="InterPro"/>
</dbReference>
<dbReference type="GO" id="GO:1904047">
    <property type="term" value="F:S-adenosyl-L-methionine binding"/>
    <property type="evidence" value="ECO:0007669"/>
    <property type="project" value="TreeGrafter"/>
</dbReference>
<keyword evidence="5" id="KW-0949">S-adenosyl-L-methionine</keyword>
<proteinExistence type="inferred from homology"/>
<dbReference type="PANTHER" id="PTHR30481:SF2">
    <property type="entry name" value="SITE-SPECIFIC DNA-METHYLTRANSFERASE (ADENINE-SPECIFIC)"/>
    <property type="match status" value="1"/>
</dbReference>
<dbReference type="PANTHER" id="PTHR30481">
    <property type="entry name" value="DNA ADENINE METHYLASE"/>
    <property type="match status" value="1"/>
</dbReference>
<dbReference type="STRING" id="717606.PaecuDRAFT_2271"/>
<keyword evidence="3 7" id="KW-0489">Methyltransferase</keyword>
<dbReference type="Pfam" id="PF02086">
    <property type="entry name" value="MethyltransfD12"/>
    <property type="match status" value="1"/>
</dbReference>
<sequence length="274" mass="32123">MTKFVDHLLQFNNIAGATYIEPFAGGAGIAIELLLKNKVTNIIINDFDIAIFAMWYSILNHTNDFIQLILETPINMREWYKKKEIYLNKDELELLELGFATFFLNRTNNSGIITGGPIGGHDQSGKYKLDCRFNKAALIKKVSDISKMRHAISVYNYDAVVLINNVIKEKMDIQNTFIFFDPPYYKQGKNLYTNFFTHEDHKNLANEIIGLHDYHWITTYDFEEEIAELYKSCPGKTYFLQYSARKSRKEKEYLFYNNKTNIEPFDKVIFEEEF</sequence>
<dbReference type="InterPro" id="IPR029063">
    <property type="entry name" value="SAM-dependent_MTases_sf"/>
</dbReference>
<evidence type="ECO:0000256" key="1">
    <source>
        <dbReference type="ARBA" id="ARBA00006594"/>
    </source>
</evidence>
<dbReference type="Gene3D" id="3.40.50.150">
    <property type="entry name" value="Vaccinia Virus protein VP39"/>
    <property type="match status" value="1"/>
</dbReference>
<dbReference type="Proteomes" id="UP000005387">
    <property type="component" value="Unassembled WGS sequence"/>
</dbReference>
<evidence type="ECO:0000256" key="6">
    <source>
        <dbReference type="ARBA" id="ARBA00047942"/>
    </source>
</evidence>
<dbReference type="GO" id="GO:0006298">
    <property type="term" value="P:mismatch repair"/>
    <property type="evidence" value="ECO:0007669"/>
    <property type="project" value="TreeGrafter"/>
</dbReference>
<dbReference type="EC" id="2.1.1.72" evidence="2"/>
<evidence type="ECO:0000256" key="3">
    <source>
        <dbReference type="ARBA" id="ARBA00022603"/>
    </source>
</evidence>
<evidence type="ECO:0000256" key="5">
    <source>
        <dbReference type="ARBA" id="ARBA00022691"/>
    </source>
</evidence>
<dbReference type="AlphaFoldDB" id="E0I9D4"/>
<keyword evidence="8" id="KW-1185">Reference proteome</keyword>
<name>E0I9D4_9BACL</name>
<comment type="similarity">
    <text evidence="1">Belongs to the N(4)/N(6)-methyltransferase family.</text>
</comment>
<gene>
    <name evidence="7" type="ORF">PaecuDRAFT_2271</name>
</gene>
<protein>
    <recommendedName>
        <fullName evidence="2">site-specific DNA-methyltransferase (adenine-specific)</fullName>
        <ecNumber evidence="2">2.1.1.72</ecNumber>
    </recommendedName>
</protein>
<dbReference type="PIRSF" id="PIRSF000398">
    <property type="entry name" value="M_m6A_EcoRV"/>
    <property type="match status" value="1"/>
</dbReference>
<dbReference type="GO" id="GO:0032259">
    <property type="term" value="P:methylation"/>
    <property type="evidence" value="ECO:0007669"/>
    <property type="project" value="UniProtKB-KW"/>
</dbReference>
<evidence type="ECO:0000313" key="7">
    <source>
        <dbReference type="EMBL" id="EFM11018.1"/>
    </source>
</evidence>
<organism evidence="7 8">
    <name type="scientific">Paenibacillus curdlanolyticus YK9</name>
    <dbReference type="NCBI Taxonomy" id="717606"/>
    <lineage>
        <taxon>Bacteria</taxon>
        <taxon>Bacillati</taxon>
        <taxon>Bacillota</taxon>
        <taxon>Bacilli</taxon>
        <taxon>Bacillales</taxon>
        <taxon>Paenibacillaceae</taxon>
        <taxon>Paenibacillus</taxon>
    </lineage>
</organism>
<dbReference type="eggNOG" id="COG0338">
    <property type="taxonomic scope" value="Bacteria"/>
</dbReference>
<evidence type="ECO:0000313" key="8">
    <source>
        <dbReference type="Proteomes" id="UP000005387"/>
    </source>
</evidence>